<dbReference type="GO" id="GO:0046983">
    <property type="term" value="F:protein dimerization activity"/>
    <property type="evidence" value="ECO:0007669"/>
    <property type="project" value="InterPro"/>
</dbReference>
<dbReference type="InterPro" id="IPR008906">
    <property type="entry name" value="HATC_C_dom"/>
</dbReference>
<dbReference type="OrthoDB" id="3062869at2759"/>
<evidence type="ECO:0000313" key="3">
    <source>
        <dbReference type="Proteomes" id="UP000219338"/>
    </source>
</evidence>
<dbReference type="Pfam" id="PF05699">
    <property type="entry name" value="Dimer_Tnp_hAT"/>
    <property type="match status" value="1"/>
</dbReference>
<reference evidence="3" key="1">
    <citation type="journal article" date="2017" name="Nat. Ecol. Evol.">
        <title>Genome expansion and lineage-specific genetic innovations in the forest pathogenic fungi Armillaria.</title>
        <authorList>
            <person name="Sipos G."/>
            <person name="Prasanna A.N."/>
            <person name="Walter M.C."/>
            <person name="O'Connor E."/>
            <person name="Balint B."/>
            <person name="Krizsan K."/>
            <person name="Kiss B."/>
            <person name="Hess J."/>
            <person name="Varga T."/>
            <person name="Slot J."/>
            <person name="Riley R."/>
            <person name="Boka B."/>
            <person name="Rigling D."/>
            <person name="Barry K."/>
            <person name="Lee J."/>
            <person name="Mihaltcheva S."/>
            <person name="LaButti K."/>
            <person name="Lipzen A."/>
            <person name="Waldron R."/>
            <person name="Moloney N.M."/>
            <person name="Sperisen C."/>
            <person name="Kredics L."/>
            <person name="Vagvoelgyi C."/>
            <person name="Patrignani A."/>
            <person name="Fitzpatrick D."/>
            <person name="Nagy I."/>
            <person name="Doyle S."/>
            <person name="Anderson J.B."/>
            <person name="Grigoriev I.V."/>
            <person name="Gueldener U."/>
            <person name="Muensterkoetter M."/>
            <person name="Nagy L.G."/>
        </authorList>
    </citation>
    <scope>NUCLEOTIDE SEQUENCE [LARGE SCALE GENOMIC DNA]</scope>
    <source>
        <strain evidence="3">C18/9</strain>
    </source>
</reference>
<keyword evidence="3" id="KW-1185">Reference proteome</keyword>
<evidence type="ECO:0000259" key="1">
    <source>
        <dbReference type="Pfam" id="PF05699"/>
    </source>
</evidence>
<dbReference type="InterPro" id="IPR012337">
    <property type="entry name" value="RNaseH-like_sf"/>
</dbReference>
<accession>A0A284RYJ5</accession>
<protein>
    <recommendedName>
        <fullName evidence="1">HAT C-terminal dimerisation domain-containing protein</fullName>
    </recommendedName>
</protein>
<name>A0A284RYJ5_ARMOS</name>
<dbReference type="SUPFAM" id="SSF53098">
    <property type="entry name" value="Ribonuclease H-like"/>
    <property type="match status" value="1"/>
</dbReference>
<dbReference type="Proteomes" id="UP000219338">
    <property type="component" value="Unassembled WGS sequence"/>
</dbReference>
<dbReference type="EMBL" id="FUEG01000021">
    <property type="protein sequence ID" value="SJL13838.1"/>
    <property type="molecule type" value="Genomic_DNA"/>
</dbReference>
<sequence length="99" mass="11061">MASSVSSECVFSGGGITINKLRNRLRADVVEALQMLKFALRNDNDYFREQSSLATEEALEDQQALEDEATKSLAVSQWDLDTDCFLDDDTDTLDSTFDI</sequence>
<organism evidence="2 3">
    <name type="scientific">Armillaria ostoyae</name>
    <name type="common">Armillaria root rot fungus</name>
    <dbReference type="NCBI Taxonomy" id="47428"/>
    <lineage>
        <taxon>Eukaryota</taxon>
        <taxon>Fungi</taxon>
        <taxon>Dikarya</taxon>
        <taxon>Basidiomycota</taxon>
        <taxon>Agaricomycotina</taxon>
        <taxon>Agaricomycetes</taxon>
        <taxon>Agaricomycetidae</taxon>
        <taxon>Agaricales</taxon>
        <taxon>Marasmiineae</taxon>
        <taxon>Physalacriaceae</taxon>
        <taxon>Armillaria</taxon>
    </lineage>
</organism>
<feature type="domain" description="HAT C-terminal dimerisation" evidence="1">
    <location>
        <begin position="2"/>
        <end position="38"/>
    </location>
</feature>
<dbReference type="AlphaFoldDB" id="A0A284RYJ5"/>
<proteinExistence type="predicted"/>
<evidence type="ECO:0000313" key="2">
    <source>
        <dbReference type="EMBL" id="SJL13838.1"/>
    </source>
</evidence>
<gene>
    <name evidence="2" type="ORF">ARMOST_17287</name>
</gene>